<dbReference type="GO" id="GO:0004497">
    <property type="term" value="F:monooxygenase activity"/>
    <property type="evidence" value="ECO:0007669"/>
    <property type="project" value="UniProtKB-KW"/>
</dbReference>
<dbReference type="Pfam" id="PF01494">
    <property type="entry name" value="FAD_binding_3"/>
    <property type="match status" value="1"/>
</dbReference>
<evidence type="ECO:0000313" key="4">
    <source>
        <dbReference type="Proteomes" id="UP000245252"/>
    </source>
</evidence>
<comment type="caution">
    <text evidence="3">The sequence shown here is derived from an EMBL/GenBank/DDBJ whole genome shotgun (WGS) entry which is preliminary data.</text>
</comment>
<dbReference type="PANTHER" id="PTHR46865">
    <property type="entry name" value="OXIDOREDUCTASE-RELATED"/>
    <property type="match status" value="1"/>
</dbReference>
<evidence type="ECO:0000259" key="2">
    <source>
        <dbReference type="Pfam" id="PF01494"/>
    </source>
</evidence>
<keyword evidence="3" id="KW-0503">Monooxygenase</keyword>
<reference evidence="3 4" key="1">
    <citation type="submission" date="2018-05" db="EMBL/GenBank/DDBJ databases">
        <title>The draft genome of strain NS-104.</title>
        <authorList>
            <person name="Hang P."/>
            <person name="Jiang J."/>
        </authorList>
    </citation>
    <scope>NUCLEOTIDE SEQUENCE [LARGE SCALE GENOMIC DNA]</scope>
    <source>
        <strain evidence="3 4">NS-104</strain>
    </source>
</reference>
<dbReference type="OrthoDB" id="5499180at2"/>
<gene>
    <name evidence="3" type="ORF">DEM27_25965</name>
</gene>
<dbReference type="RefSeq" id="WP_109461148.1">
    <property type="nucleotide sequence ID" value="NZ_QFBC01000016.1"/>
</dbReference>
<dbReference type="Gene3D" id="3.50.50.60">
    <property type="entry name" value="FAD/NAD(P)-binding domain"/>
    <property type="match status" value="1"/>
</dbReference>
<dbReference type="PANTHER" id="PTHR46865:SF2">
    <property type="entry name" value="MONOOXYGENASE"/>
    <property type="match status" value="1"/>
</dbReference>
<keyword evidence="1" id="KW-0812">Transmembrane</keyword>
<keyword evidence="1" id="KW-0472">Membrane</keyword>
<dbReference type="GO" id="GO:0071949">
    <property type="term" value="F:FAD binding"/>
    <property type="evidence" value="ECO:0007669"/>
    <property type="project" value="InterPro"/>
</dbReference>
<dbReference type="Proteomes" id="UP000245252">
    <property type="component" value="Unassembled WGS sequence"/>
</dbReference>
<dbReference type="InterPro" id="IPR002938">
    <property type="entry name" value="FAD-bd"/>
</dbReference>
<protein>
    <submittedName>
        <fullName evidence="3">FAD-binding monooxygenase</fullName>
    </submittedName>
</protein>
<keyword evidence="1" id="KW-1133">Transmembrane helix</keyword>
<evidence type="ECO:0000313" key="3">
    <source>
        <dbReference type="EMBL" id="PWE53398.1"/>
    </source>
</evidence>
<dbReference type="Gene3D" id="3.30.9.10">
    <property type="entry name" value="D-Amino Acid Oxidase, subunit A, domain 2"/>
    <property type="match status" value="1"/>
</dbReference>
<keyword evidence="4" id="KW-1185">Reference proteome</keyword>
<name>A0A2U2DJE5_9HYPH</name>
<feature type="transmembrane region" description="Helical" evidence="1">
    <location>
        <begin position="12"/>
        <end position="31"/>
    </location>
</feature>
<feature type="domain" description="FAD-binding" evidence="2">
    <location>
        <begin position="15"/>
        <end position="321"/>
    </location>
</feature>
<dbReference type="PRINTS" id="PR00420">
    <property type="entry name" value="RNGMNOXGNASE"/>
</dbReference>
<proteinExistence type="predicted"/>
<organism evidence="3 4">
    <name type="scientific">Metarhizobium album</name>
    <dbReference type="NCBI Taxonomy" id="2182425"/>
    <lineage>
        <taxon>Bacteria</taxon>
        <taxon>Pseudomonadati</taxon>
        <taxon>Pseudomonadota</taxon>
        <taxon>Alphaproteobacteria</taxon>
        <taxon>Hyphomicrobiales</taxon>
        <taxon>Rhizobiaceae</taxon>
        <taxon>Metarhizobium</taxon>
    </lineage>
</organism>
<dbReference type="InterPro" id="IPR051704">
    <property type="entry name" value="FAD_aromatic-hydroxylase"/>
</dbReference>
<dbReference type="SUPFAM" id="SSF51905">
    <property type="entry name" value="FAD/NAD(P)-binding domain"/>
    <property type="match status" value="1"/>
</dbReference>
<accession>A0A2U2DJE5</accession>
<dbReference type="AlphaFoldDB" id="A0A2U2DJE5"/>
<dbReference type="InterPro" id="IPR036188">
    <property type="entry name" value="FAD/NAD-bd_sf"/>
</dbReference>
<sequence length="376" mass="41592">MQEKIDDTGIRQMSLLVSGASFAGLSTAYWMNRLGYQVTVVEVAQGLRKGGTPVDIRDRTIGIVARMGLLDEIRSRRLPPRPTIFKNADDEIEGRLPPQSADEEEYEIERDVLLGMLLKAIEGRVEILFGNSIVNLTETQQGVRASFADGSERAFSLVIGCDGNHSVVRKMSFGDEATYSHFLGAYFSISVVDRLMIGQDTTQVFSMPGKSVILNAYDSKTDIVLGFRSDNELDYDRRDQAQQKRIIKEQFSGLGWKVPALLAEIEAADNFYFDKLCQIRMPCWTSGRIALVGDAAYCASPAAGMGGSLAIIGAAALADAFEMHPGNFASAFEAYNDGLRTFIDETQMQAVDFGLEIFFPKTEESIRRRMEQLPVT</sequence>
<keyword evidence="3" id="KW-0560">Oxidoreductase</keyword>
<evidence type="ECO:0000256" key="1">
    <source>
        <dbReference type="SAM" id="Phobius"/>
    </source>
</evidence>
<dbReference type="EMBL" id="QFBC01000016">
    <property type="protein sequence ID" value="PWE53398.1"/>
    <property type="molecule type" value="Genomic_DNA"/>
</dbReference>